<dbReference type="Gramene" id="KMS95009">
    <property type="protein sequence ID" value="KMS95009"/>
    <property type="gene ID" value="BVRB_013260"/>
</dbReference>
<dbReference type="eggNOG" id="KOG1187">
    <property type="taxonomic scope" value="Eukaryota"/>
</dbReference>
<dbReference type="OrthoDB" id="1903759at2759"/>
<dbReference type="GO" id="GO:0005524">
    <property type="term" value="F:ATP binding"/>
    <property type="evidence" value="ECO:0007669"/>
    <property type="project" value="UniProtKB-KW"/>
</dbReference>
<keyword evidence="11" id="KW-0325">Glycoprotein</keyword>
<keyword evidence="10" id="KW-0472">Membrane</keyword>
<evidence type="ECO:0000256" key="4">
    <source>
        <dbReference type="ARBA" id="ARBA00022692"/>
    </source>
</evidence>
<dbReference type="GO" id="GO:0004714">
    <property type="term" value="F:transmembrane receptor protein tyrosine kinase activity"/>
    <property type="evidence" value="ECO:0007669"/>
    <property type="project" value="InterPro"/>
</dbReference>
<evidence type="ECO:0000256" key="3">
    <source>
        <dbReference type="ARBA" id="ARBA00022679"/>
    </source>
</evidence>
<evidence type="ECO:0000313" key="14">
    <source>
        <dbReference type="EMBL" id="KMS95009.1"/>
    </source>
</evidence>
<keyword evidence="15" id="KW-1185">Reference proteome</keyword>
<keyword evidence="7" id="KW-0418">Kinase</keyword>
<dbReference type="FunFam" id="2.60.120.430:FF:000007">
    <property type="entry name" value="FERONIA receptor-like kinase"/>
    <property type="match status" value="1"/>
</dbReference>
<keyword evidence="5 12" id="KW-0732">Signal</keyword>
<dbReference type="Gene3D" id="2.60.120.430">
    <property type="entry name" value="Galactose-binding lectin"/>
    <property type="match status" value="2"/>
</dbReference>
<dbReference type="InterPro" id="IPR045272">
    <property type="entry name" value="ANXUR1/2-like"/>
</dbReference>
<evidence type="ECO:0000256" key="1">
    <source>
        <dbReference type="ARBA" id="ARBA00004479"/>
    </source>
</evidence>
<dbReference type="PANTHER" id="PTHR34590">
    <property type="entry name" value="OS03G0124300 PROTEIN-RELATED"/>
    <property type="match status" value="1"/>
</dbReference>
<proteinExistence type="predicted"/>
<gene>
    <name evidence="14" type="ORF">BVRB_013260</name>
</gene>
<dbReference type="FunFam" id="2.60.120.430:FF:000003">
    <property type="entry name" value="FERONIA receptor-like kinase"/>
    <property type="match status" value="1"/>
</dbReference>
<feature type="signal peptide" evidence="12">
    <location>
        <begin position="1"/>
        <end position="20"/>
    </location>
</feature>
<comment type="subcellular location">
    <subcellularLocation>
        <location evidence="1">Membrane</location>
        <topology evidence="1">Single-pass type I membrane protein</topology>
    </subcellularLocation>
</comment>
<dbReference type="InterPro" id="IPR024788">
    <property type="entry name" value="Malectin-like_Carb-bd_dom"/>
</dbReference>
<keyword evidence="2" id="KW-0723">Serine/threonine-protein kinase</keyword>
<feature type="chain" id="PRO_5005294060" description="Malectin-like domain-containing protein" evidence="12">
    <location>
        <begin position="21"/>
        <end position="412"/>
    </location>
</feature>
<accession>A0A0J8B1W2</accession>
<evidence type="ECO:0000256" key="12">
    <source>
        <dbReference type="SAM" id="SignalP"/>
    </source>
</evidence>
<evidence type="ECO:0000256" key="9">
    <source>
        <dbReference type="ARBA" id="ARBA00022989"/>
    </source>
</evidence>
<keyword evidence="3" id="KW-0808">Transferase</keyword>
<evidence type="ECO:0000256" key="7">
    <source>
        <dbReference type="ARBA" id="ARBA00022777"/>
    </source>
</evidence>
<protein>
    <recommendedName>
        <fullName evidence="13">Malectin-like domain-containing protein</fullName>
    </recommendedName>
</protein>
<dbReference type="EMBL" id="KQ090602">
    <property type="protein sequence ID" value="KMS95009.1"/>
    <property type="molecule type" value="Genomic_DNA"/>
</dbReference>
<dbReference type="GO" id="GO:0004674">
    <property type="term" value="F:protein serine/threonine kinase activity"/>
    <property type="evidence" value="ECO:0007669"/>
    <property type="project" value="UniProtKB-KW"/>
</dbReference>
<keyword evidence="8" id="KW-0067">ATP-binding</keyword>
<dbReference type="PANTHER" id="PTHR34590:SF5">
    <property type="entry name" value="OS04G0586500 PROTEIN"/>
    <property type="match status" value="1"/>
</dbReference>
<sequence>MGSIYPIVLYFALLVDVILAADFIAKDNILLNCGSFDAKTTDSDGRNWTSDNGSKFLQSSKGSFRASATTEAPDVGNIPYMSARIFHSNATYSFPVSPGRIFLRLYFYPNVYSRSNSANAVFSVTAGPYTLLRNFNASQTAKKLDAHFIIKEYSINVDGGVLTITFIPSPKSFAFVNGIEVVSMPSIYDNDVGANIVGTSSPFQIDNSTALENLYRLNVGGNHIPPTQDTGLFRSWYDDTPYKFGTEIGFTAIADPNVTITFPKSIESYTAPVDVYATARFMTPDSMVNLNFNLTWLFPIDTGFAYLIRMHFCQIFFNIDKINQIVFNVYLNNQTAFPGFDVVALTSSNGIPNIQDFVVILPTSEDPQQDLWVGLHPDTSDKPQYYNAFLNGLEIFKINNTDGTLAPSIVSN</sequence>
<evidence type="ECO:0000256" key="2">
    <source>
        <dbReference type="ARBA" id="ARBA00022527"/>
    </source>
</evidence>
<evidence type="ECO:0000313" key="15">
    <source>
        <dbReference type="Proteomes" id="UP000035740"/>
    </source>
</evidence>
<organism evidence="14 15">
    <name type="scientific">Beta vulgaris subsp. vulgaris</name>
    <name type="common">Beet</name>
    <dbReference type="NCBI Taxonomy" id="3555"/>
    <lineage>
        <taxon>Eukaryota</taxon>
        <taxon>Viridiplantae</taxon>
        <taxon>Streptophyta</taxon>
        <taxon>Embryophyta</taxon>
        <taxon>Tracheophyta</taxon>
        <taxon>Spermatophyta</taxon>
        <taxon>Magnoliopsida</taxon>
        <taxon>eudicotyledons</taxon>
        <taxon>Gunneridae</taxon>
        <taxon>Pentapetalae</taxon>
        <taxon>Caryophyllales</taxon>
        <taxon>Chenopodiaceae</taxon>
        <taxon>Betoideae</taxon>
        <taxon>Beta</taxon>
    </lineage>
</organism>
<evidence type="ECO:0000256" key="10">
    <source>
        <dbReference type="ARBA" id="ARBA00023136"/>
    </source>
</evidence>
<dbReference type="KEGG" id="bvg:104884945"/>
<evidence type="ECO:0000259" key="13">
    <source>
        <dbReference type="Pfam" id="PF12819"/>
    </source>
</evidence>
<keyword evidence="6" id="KW-0547">Nucleotide-binding</keyword>
<dbReference type="Proteomes" id="UP000035740">
    <property type="component" value="Unassembled WGS sequence"/>
</dbReference>
<dbReference type="Pfam" id="PF12819">
    <property type="entry name" value="Malectin_like"/>
    <property type="match status" value="1"/>
</dbReference>
<keyword evidence="4" id="KW-0812">Transmembrane</keyword>
<dbReference type="OMA" id="FKLQTYD"/>
<name>A0A0J8B1W2_BETVV</name>
<keyword evidence="9" id="KW-1133">Transmembrane helix</keyword>
<evidence type="ECO:0000256" key="11">
    <source>
        <dbReference type="ARBA" id="ARBA00023180"/>
    </source>
</evidence>
<evidence type="ECO:0000256" key="8">
    <source>
        <dbReference type="ARBA" id="ARBA00022840"/>
    </source>
</evidence>
<feature type="domain" description="Malectin-like" evidence="13">
    <location>
        <begin position="31"/>
        <end position="398"/>
    </location>
</feature>
<reference evidence="14 15" key="1">
    <citation type="journal article" date="2014" name="Nature">
        <title>The genome of the recently domesticated crop plant sugar beet (Beta vulgaris).</title>
        <authorList>
            <person name="Dohm J.C."/>
            <person name="Minoche A.E."/>
            <person name="Holtgrawe D."/>
            <person name="Capella-Gutierrez S."/>
            <person name="Zakrzewski F."/>
            <person name="Tafer H."/>
            <person name="Rupp O."/>
            <person name="Sorensen T.R."/>
            <person name="Stracke R."/>
            <person name="Reinhardt R."/>
            <person name="Goesmann A."/>
            <person name="Kraft T."/>
            <person name="Schulz B."/>
            <person name="Stadler P.F."/>
            <person name="Schmidt T."/>
            <person name="Gabaldon T."/>
            <person name="Lehrach H."/>
            <person name="Weisshaar B."/>
            <person name="Himmelbauer H."/>
        </authorList>
    </citation>
    <scope>NUCLEOTIDE SEQUENCE [LARGE SCALE GENOMIC DNA]</scope>
    <source>
        <tissue evidence="14">Taproot</tissue>
    </source>
</reference>
<dbReference type="AlphaFoldDB" id="A0A0J8B1W2"/>
<evidence type="ECO:0000256" key="5">
    <source>
        <dbReference type="ARBA" id="ARBA00022729"/>
    </source>
</evidence>
<evidence type="ECO:0000256" key="6">
    <source>
        <dbReference type="ARBA" id="ARBA00022741"/>
    </source>
</evidence>
<dbReference type="GO" id="GO:0016020">
    <property type="term" value="C:membrane"/>
    <property type="evidence" value="ECO:0007669"/>
    <property type="project" value="UniProtKB-SubCell"/>
</dbReference>